<accession>A0A126T5S0</accession>
<name>A0A126T5S0_9GAMM</name>
<dbReference type="AlphaFoldDB" id="A0A126T5S0"/>
<evidence type="ECO:0000313" key="2">
    <source>
        <dbReference type="EMBL" id="AMK77416.1"/>
    </source>
</evidence>
<dbReference type="KEGG" id="mdn:JT25_013155"/>
<evidence type="ECO:0000259" key="1">
    <source>
        <dbReference type="Pfam" id="PF01208"/>
    </source>
</evidence>
<dbReference type="InterPro" id="IPR038071">
    <property type="entry name" value="UROD/MetE-like_sf"/>
</dbReference>
<reference evidence="2 3" key="1">
    <citation type="journal article" date="2015" name="Environ. Microbiol.">
        <title>Methane oxidation coupled to nitrate reduction under hypoxia by the Gammaproteobacterium Methylomonas denitrificans, sp. nov. type strain FJG1.</title>
        <authorList>
            <person name="Kits K.D."/>
            <person name="Klotz M.G."/>
            <person name="Stein L.Y."/>
        </authorList>
    </citation>
    <scope>NUCLEOTIDE SEQUENCE [LARGE SCALE GENOMIC DNA]</scope>
    <source>
        <strain evidence="2 3">FJG1</strain>
    </source>
</reference>
<dbReference type="InterPro" id="IPR052024">
    <property type="entry name" value="Methanogen_methyltrans"/>
</dbReference>
<dbReference type="GO" id="GO:0006779">
    <property type="term" value="P:porphyrin-containing compound biosynthetic process"/>
    <property type="evidence" value="ECO:0007669"/>
    <property type="project" value="InterPro"/>
</dbReference>
<sequence length="342" mass="38068">MTPLEILSSATTGSPAPRIPVFCNMPDHGARELGMPAKQYFSKGEYVADGQLRMLRRYGYDNIWSLHYVGKEAELLGCREILFADDGVPNVADFVIKNLDDIAKLEIPADITQHPAWQPIADSLRILRSEIGATHPICAYATASTTLPAILMGMDKWMELFLLGPFDVRDELLRKCSDFSQQEIAALRALGASVLIYSTPFGSPYFVSRKQIEQIVMPWMRRDLLPGGSENLIYYCGMAPFNDVIDLIFDELHITNHYISPLADIAEAKRLINTRGLTCGAIDDIKMIHWSAEQTRAEVKRIVEIGKTGSHFLFGNGVMPLAVPEANIQAMVDAAFEYGRLA</sequence>
<dbReference type="PANTHER" id="PTHR47099">
    <property type="entry name" value="METHYLCOBAMIDE:COM METHYLTRANSFERASE MTBA"/>
    <property type="match status" value="1"/>
</dbReference>
<dbReference type="SUPFAM" id="SSF51726">
    <property type="entry name" value="UROD/MetE-like"/>
    <property type="match status" value="1"/>
</dbReference>
<dbReference type="InterPro" id="IPR000257">
    <property type="entry name" value="Uroporphyrinogen_deCOase"/>
</dbReference>
<dbReference type="GO" id="GO:0004853">
    <property type="term" value="F:uroporphyrinogen decarboxylase activity"/>
    <property type="evidence" value="ECO:0007669"/>
    <property type="project" value="InterPro"/>
</dbReference>
<dbReference type="STRING" id="1538553.JT25_013155"/>
<feature type="domain" description="Uroporphyrinogen decarboxylase (URO-D)" evidence="1">
    <location>
        <begin position="5"/>
        <end position="337"/>
    </location>
</feature>
<dbReference type="Gene3D" id="3.20.20.210">
    <property type="match status" value="1"/>
</dbReference>
<protein>
    <submittedName>
        <fullName evidence="2">Uroporphyrinogen decarboxylase</fullName>
    </submittedName>
</protein>
<evidence type="ECO:0000313" key="3">
    <source>
        <dbReference type="Proteomes" id="UP000030512"/>
    </source>
</evidence>
<organism evidence="2 3">
    <name type="scientific">Methylomonas denitrificans</name>
    <dbReference type="NCBI Taxonomy" id="1538553"/>
    <lineage>
        <taxon>Bacteria</taxon>
        <taxon>Pseudomonadati</taxon>
        <taxon>Pseudomonadota</taxon>
        <taxon>Gammaproteobacteria</taxon>
        <taxon>Methylococcales</taxon>
        <taxon>Methylococcaceae</taxon>
        <taxon>Methylomonas</taxon>
    </lineage>
</organism>
<dbReference type="OrthoDB" id="9780425at2"/>
<keyword evidence="3" id="KW-1185">Reference proteome</keyword>
<dbReference type="Pfam" id="PF01208">
    <property type="entry name" value="URO-D"/>
    <property type="match status" value="1"/>
</dbReference>
<dbReference type="PANTHER" id="PTHR47099:SF1">
    <property type="entry name" value="METHYLCOBAMIDE:COM METHYLTRANSFERASE MTBA"/>
    <property type="match status" value="1"/>
</dbReference>
<proteinExistence type="predicted"/>
<dbReference type="RefSeq" id="WP_036273045.1">
    <property type="nucleotide sequence ID" value="NZ_CP014476.1"/>
</dbReference>
<gene>
    <name evidence="2" type="ORF">JT25_013155</name>
</gene>
<dbReference type="Proteomes" id="UP000030512">
    <property type="component" value="Chromosome"/>
</dbReference>
<dbReference type="EMBL" id="CP014476">
    <property type="protein sequence ID" value="AMK77416.1"/>
    <property type="molecule type" value="Genomic_DNA"/>
</dbReference>